<gene>
    <name evidence="4" type="ORF">FHX37_2894</name>
</gene>
<keyword evidence="2" id="KW-1133">Transmembrane helix</keyword>
<sequence length="338" mass="35140">MLLRAVRARRIATATMFSSGGLTLLGASTVGLLYLQAKLARRVVGVTHWSAPPVDGDYGNGDGPPVSFVMMGDSTAAGFAVADGQQTPGSLLASSIAAAADRPVRMRNVSVVGATSRDLPAQLATVREQPADLAVILIGANDVINRMRPADSVRHLKEVVGELTSAGTAVVVGTCPDLGTVRPIGWPLRHVARRSSRQLAAAQTIAVVEAGGRTVSLSDLLTDVFWDNPQQMFGPDRFHPSEHGYAHLAAALLPSACLALGFLPQDLPPQGTDGVLPVDRAAVAAAENAGTEVNGASLAGRERGPRGRWATLVRRDSGDTESATDGNGEPAQPHPEAH</sequence>
<evidence type="ECO:0000259" key="3">
    <source>
        <dbReference type="Pfam" id="PF13472"/>
    </source>
</evidence>
<keyword evidence="2" id="KW-0472">Membrane</keyword>
<dbReference type="InterPro" id="IPR036514">
    <property type="entry name" value="SGNH_hydro_sf"/>
</dbReference>
<dbReference type="Pfam" id="PF13472">
    <property type="entry name" value="Lipase_GDSL_2"/>
    <property type="match status" value="1"/>
</dbReference>
<dbReference type="PANTHER" id="PTHR30383:SF5">
    <property type="entry name" value="SGNH HYDROLASE-TYPE ESTERASE DOMAIN-CONTAINING PROTEIN"/>
    <property type="match status" value="1"/>
</dbReference>
<proteinExistence type="predicted"/>
<feature type="transmembrane region" description="Helical" evidence="2">
    <location>
        <begin position="12"/>
        <end position="35"/>
    </location>
</feature>
<dbReference type="PANTHER" id="PTHR30383">
    <property type="entry name" value="THIOESTERASE 1/PROTEASE 1/LYSOPHOSPHOLIPASE L1"/>
    <property type="match status" value="1"/>
</dbReference>
<dbReference type="OrthoDB" id="9804395at2"/>
<keyword evidence="5" id="KW-1185">Reference proteome</keyword>
<evidence type="ECO:0000313" key="5">
    <source>
        <dbReference type="Proteomes" id="UP000317422"/>
    </source>
</evidence>
<dbReference type="CDD" id="cd01836">
    <property type="entry name" value="FeeA_FeeB_like"/>
    <property type="match status" value="1"/>
</dbReference>
<dbReference type="Proteomes" id="UP000317422">
    <property type="component" value="Unassembled WGS sequence"/>
</dbReference>
<comment type="caution">
    <text evidence="4">The sequence shown here is derived from an EMBL/GenBank/DDBJ whole genome shotgun (WGS) entry which is preliminary data.</text>
</comment>
<dbReference type="InterPro" id="IPR051532">
    <property type="entry name" value="Ester_Hydrolysis_Enzymes"/>
</dbReference>
<name>A0A543NM45_9ACTN</name>
<feature type="region of interest" description="Disordered" evidence="1">
    <location>
        <begin position="297"/>
        <end position="338"/>
    </location>
</feature>
<dbReference type="Gene3D" id="3.40.50.1110">
    <property type="entry name" value="SGNH hydrolase"/>
    <property type="match status" value="1"/>
</dbReference>
<dbReference type="EMBL" id="VFQC01000001">
    <property type="protein sequence ID" value="TQN32906.1"/>
    <property type="molecule type" value="Genomic_DNA"/>
</dbReference>
<keyword evidence="2" id="KW-0812">Transmembrane</keyword>
<dbReference type="AlphaFoldDB" id="A0A543NM45"/>
<reference evidence="4 5" key="1">
    <citation type="submission" date="2019-06" db="EMBL/GenBank/DDBJ databases">
        <title>Sequencing the genomes of 1000 actinobacteria strains.</title>
        <authorList>
            <person name="Klenk H.-P."/>
        </authorList>
    </citation>
    <scope>NUCLEOTIDE SEQUENCE [LARGE SCALE GENOMIC DNA]</scope>
    <source>
        <strain evidence="4 5">DSM 45015</strain>
    </source>
</reference>
<evidence type="ECO:0000313" key="4">
    <source>
        <dbReference type="EMBL" id="TQN32906.1"/>
    </source>
</evidence>
<dbReference type="GO" id="GO:0004622">
    <property type="term" value="F:phosphatidylcholine lysophospholipase activity"/>
    <property type="evidence" value="ECO:0007669"/>
    <property type="project" value="TreeGrafter"/>
</dbReference>
<organism evidence="4 5">
    <name type="scientific">Haloactinospora alba</name>
    <dbReference type="NCBI Taxonomy" id="405555"/>
    <lineage>
        <taxon>Bacteria</taxon>
        <taxon>Bacillati</taxon>
        <taxon>Actinomycetota</taxon>
        <taxon>Actinomycetes</taxon>
        <taxon>Streptosporangiales</taxon>
        <taxon>Nocardiopsidaceae</taxon>
        <taxon>Haloactinospora</taxon>
    </lineage>
</organism>
<evidence type="ECO:0000256" key="2">
    <source>
        <dbReference type="SAM" id="Phobius"/>
    </source>
</evidence>
<dbReference type="SUPFAM" id="SSF52266">
    <property type="entry name" value="SGNH hydrolase"/>
    <property type="match status" value="1"/>
</dbReference>
<feature type="domain" description="SGNH hydrolase-type esterase" evidence="3">
    <location>
        <begin position="71"/>
        <end position="246"/>
    </location>
</feature>
<accession>A0A543NM45</accession>
<dbReference type="InterPro" id="IPR013830">
    <property type="entry name" value="SGNH_hydro"/>
</dbReference>
<protein>
    <submittedName>
        <fullName evidence="4">Lysophospholipase L1-like esterase</fullName>
    </submittedName>
</protein>
<evidence type="ECO:0000256" key="1">
    <source>
        <dbReference type="SAM" id="MobiDB-lite"/>
    </source>
</evidence>